<accession>A0ABV9QEC2</accession>
<organism evidence="3 4">
    <name type="scientific">Giesbergeria sinuosa</name>
    <dbReference type="NCBI Taxonomy" id="80883"/>
    <lineage>
        <taxon>Bacteria</taxon>
        <taxon>Pseudomonadati</taxon>
        <taxon>Pseudomonadota</taxon>
        <taxon>Betaproteobacteria</taxon>
        <taxon>Burkholderiales</taxon>
        <taxon>Comamonadaceae</taxon>
        <taxon>Giesbergeria</taxon>
    </lineage>
</organism>
<dbReference type="EMBL" id="JBHSHJ010000009">
    <property type="protein sequence ID" value="MFC4789604.1"/>
    <property type="molecule type" value="Genomic_DNA"/>
</dbReference>
<comment type="caution">
    <text evidence="3">The sequence shown here is derived from an EMBL/GenBank/DDBJ whole genome shotgun (WGS) entry which is preliminary data.</text>
</comment>
<protein>
    <submittedName>
        <fullName evidence="3">DUF4212 domain-containing protein</fullName>
    </submittedName>
</protein>
<evidence type="ECO:0000259" key="2">
    <source>
        <dbReference type="Pfam" id="PF13937"/>
    </source>
</evidence>
<dbReference type="RefSeq" id="WP_382433143.1">
    <property type="nucleotide sequence ID" value="NZ_JBHSHJ010000009.1"/>
</dbReference>
<keyword evidence="1" id="KW-0812">Transmembrane</keyword>
<gene>
    <name evidence="3" type="ORF">ACFO6X_11500</name>
</gene>
<feature type="transmembrane region" description="Helical" evidence="1">
    <location>
        <begin position="64"/>
        <end position="87"/>
    </location>
</feature>
<keyword evidence="1" id="KW-0472">Membrane</keyword>
<keyword evidence="1" id="KW-1133">Transmembrane helix</keyword>
<evidence type="ECO:0000256" key="1">
    <source>
        <dbReference type="SAM" id="Phobius"/>
    </source>
</evidence>
<dbReference type="NCBIfam" id="TIGR03647">
    <property type="entry name" value="Na_symport_sm"/>
    <property type="match status" value="1"/>
</dbReference>
<dbReference type="Proteomes" id="UP001596001">
    <property type="component" value="Unassembled WGS sequence"/>
</dbReference>
<keyword evidence="4" id="KW-1185">Reference proteome</keyword>
<proteinExistence type="predicted"/>
<evidence type="ECO:0000313" key="3">
    <source>
        <dbReference type="EMBL" id="MFC4789604.1"/>
    </source>
</evidence>
<sequence>MTRIHATPEASGTPVALPPVILPKPDPRRLRLQAVLLLLWGLAAFGVMFFARDLQSLQVYGWPLGYWLASQGVVLVFLAIVLVYALVMAYIDRHPLPDAPTTAVVAAAAARPARHG</sequence>
<name>A0ABV9QEC2_9BURK</name>
<feature type="domain" description="Sodium symporter small subunit" evidence="2">
    <location>
        <begin position="28"/>
        <end position="93"/>
    </location>
</feature>
<feature type="transmembrane region" description="Helical" evidence="1">
    <location>
        <begin position="34"/>
        <end position="52"/>
    </location>
</feature>
<evidence type="ECO:0000313" key="4">
    <source>
        <dbReference type="Proteomes" id="UP001596001"/>
    </source>
</evidence>
<dbReference type="Pfam" id="PF13937">
    <property type="entry name" value="DUF4212"/>
    <property type="match status" value="1"/>
</dbReference>
<dbReference type="InterPro" id="IPR019886">
    <property type="entry name" value="Na_symporter_ssu"/>
</dbReference>
<reference evidence="4" key="1">
    <citation type="journal article" date="2019" name="Int. J. Syst. Evol. Microbiol.">
        <title>The Global Catalogue of Microorganisms (GCM) 10K type strain sequencing project: providing services to taxonomists for standard genome sequencing and annotation.</title>
        <authorList>
            <consortium name="The Broad Institute Genomics Platform"/>
            <consortium name="The Broad Institute Genome Sequencing Center for Infectious Disease"/>
            <person name="Wu L."/>
            <person name="Ma J."/>
        </authorList>
    </citation>
    <scope>NUCLEOTIDE SEQUENCE [LARGE SCALE GENOMIC DNA]</scope>
    <source>
        <strain evidence="4">CCUG 49452</strain>
    </source>
</reference>